<dbReference type="Pfam" id="PF12296">
    <property type="entry name" value="HsbA"/>
    <property type="match status" value="1"/>
</dbReference>
<keyword evidence="3" id="KW-1185">Reference proteome</keyword>
<gene>
    <name evidence="2" type="ORF">BO99DRAFT_428434</name>
</gene>
<evidence type="ECO:0000313" key="3">
    <source>
        <dbReference type="Proteomes" id="UP000249829"/>
    </source>
</evidence>
<feature type="signal peptide" evidence="1">
    <location>
        <begin position="1"/>
        <end position="19"/>
    </location>
</feature>
<sequence>MHLFHFIIIPLTFASWALGAPVATSSEATILTDLRSVSDSVGEITTSLSAFGGTADQGYQVQVALSSFYQQGQQLVQDASASGNYTGSASRDITTRPVQISDGFNDCVDKLIVKKDAFASIGQQGIILGLITVIKELDTQIFESLEAKLSVPDAATAASFQDQVEAKLQLVINQYS</sequence>
<accession>A0A2V5IVQ1</accession>
<name>A0A2V5IVQ1_ASPV1</name>
<dbReference type="EMBL" id="KZ825103">
    <property type="protein sequence ID" value="PYI24166.1"/>
    <property type="molecule type" value="Genomic_DNA"/>
</dbReference>
<proteinExistence type="predicted"/>
<feature type="chain" id="PRO_5015902095" description="Cell wall galactomannoprotein" evidence="1">
    <location>
        <begin position="20"/>
        <end position="176"/>
    </location>
</feature>
<evidence type="ECO:0008006" key="4">
    <source>
        <dbReference type="Google" id="ProtNLM"/>
    </source>
</evidence>
<protein>
    <recommendedName>
        <fullName evidence="4">Cell wall galactomannoprotein</fullName>
    </recommendedName>
</protein>
<dbReference type="Proteomes" id="UP000249829">
    <property type="component" value="Unassembled WGS sequence"/>
</dbReference>
<keyword evidence="1" id="KW-0732">Signal</keyword>
<evidence type="ECO:0000313" key="2">
    <source>
        <dbReference type="EMBL" id="PYI24166.1"/>
    </source>
</evidence>
<evidence type="ECO:0000256" key="1">
    <source>
        <dbReference type="SAM" id="SignalP"/>
    </source>
</evidence>
<dbReference type="AlphaFoldDB" id="A0A2V5IVQ1"/>
<reference evidence="2 3" key="1">
    <citation type="submission" date="2018-02" db="EMBL/GenBank/DDBJ databases">
        <title>The genomes of Aspergillus section Nigri reveals drivers in fungal speciation.</title>
        <authorList>
            <consortium name="DOE Joint Genome Institute"/>
            <person name="Vesth T.C."/>
            <person name="Nybo J."/>
            <person name="Theobald S."/>
            <person name="Brandl J."/>
            <person name="Frisvad J.C."/>
            <person name="Nielsen K.F."/>
            <person name="Lyhne E.K."/>
            <person name="Kogle M.E."/>
            <person name="Kuo A."/>
            <person name="Riley R."/>
            <person name="Clum A."/>
            <person name="Nolan M."/>
            <person name="Lipzen A."/>
            <person name="Salamov A."/>
            <person name="Henrissat B."/>
            <person name="Wiebenga A."/>
            <person name="De vries R.P."/>
            <person name="Grigoriev I.V."/>
            <person name="Mortensen U.H."/>
            <person name="Andersen M.R."/>
            <person name="Baker S.E."/>
        </authorList>
    </citation>
    <scope>NUCLEOTIDE SEQUENCE [LARGE SCALE GENOMIC DNA]</scope>
    <source>
        <strain evidence="2 3">CBS 115571</strain>
    </source>
</reference>
<dbReference type="InterPro" id="IPR021054">
    <property type="entry name" value="Cell_wall_mannoprotein_1"/>
</dbReference>
<organism evidence="2 3">
    <name type="scientific">Aspergillus violaceofuscus (strain CBS 115571)</name>
    <dbReference type="NCBI Taxonomy" id="1450538"/>
    <lineage>
        <taxon>Eukaryota</taxon>
        <taxon>Fungi</taxon>
        <taxon>Dikarya</taxon>
        <taxon>Ascomycota</taxon>
        <taxon>Pezizomycotina</taxon>
        <taxon>Eurotiomycetes</taxon>
        <taxon>Eurotiomycetidae</taxon>
        <taxon>Eurotiales</taxon>
        <taxon>Aspergillaceae</taxon>
        <taxon>Aspergillus</taxon>
    </lineage>
</organism>